<evidence type="ECO:0000313" key="2">
    <source>
        <dbReference type="Proteomes" id="UP000009047"/>
    </source>
</evidence>
<dbReference type="EMBL" id="CP002085">
    <property type="protein sequence ID" value="ADK85865.1"/>
    <property type="molecule type" value="Genomic_DNA"/>
</dbReference>
<evidence type="ECO:0000313" key="1">
    <source>
        <dbReference type="EMBL" id="ADK85865.1"/>
    </source>
</evidence>
<name>E1QJX2_DESB2</name>
<dbReference type="RefSeq" id="WP_013259304.1">
    <property type="nucleotide sequence ID" value="NC_014365.1"/>
</dbReference>
<protein>
    <submittedName>
        <fullName evidence="1">Uncharacterized protein</fullName>
    </submittedName>
</protein>
<dbReference type="HOGENOM" id="CLU_3134847_0_0_7"/>
<proteinExistence type="predicted"/>
<dbReference type="KEGG" id="dbr:Deba_2505"/>
<organism evidence="1 2">
    <name type="scientific">Desulfarculus baarsii (strain ATCC 33931 / DSM 2075 / LMG 7858 / VKM B-1802 / 2st14)</name>
    <dbReference type="NCBI Taxonomy" id="644282"/>
    <lineage>
        <taxon>Bacteria</taxon>
        <taxon>Pseudomonadati</taxon>
        <taxon>Thermodesulfobacteriota</taxon>
        <taxon>Desulfarculia</taxon>
        <taxon>Desulfarculales</taxon>
        <taxon>Desulfarculaceae</taxon>
        <taxon>Desulfarculus</taxon>
    </lineage>
</organism>
<keyword evidence="2" id="KW-1185">Reference proteome</keyword>
<dbReference type="AlphaFoldDB" id="E1QJX2"/>
<dbReference type="Proteomes" id="UP000009047">
    <property type="component" value="Chromosome"/>
</dbReference>
<reference evidence="1 2" key="1">
    <citation type="journal article" date="2010" name="Stand. Genomic Sci.">
        <title>Complete genome sequence of Desulfarculus baarsii type strain (2st14).</title>
        <authorList>
            <person name="Sun H."/>
            <person name="Spring S."/>
            <person name="Lapidus A."/>
            <person name="Davenport K."/>
            <person name="Del Rio T.G."/>
            <person name="Tice H."/>
            <person name="Nolan M."/>
            <person name="Copeland A."/>
            <person name="Cheng J.F."/>
            <person name="Lucas S."/>
            <person name="Tapia R."/>
            <person name="Goodwin L."/>
            <person name="Pitluck S."/>
            <person name="Ivanova N."/>
            <person name="Pagani I."/>
            <person name="Mavromatis K."/>
            <person name="Ovchinnikova G."/>
            <person name="Pati A."/>
            <person name="Chen A."/>
            <person name="Palaniappan K."/>
            <person name="Hauser L."/>
            <person name="Chang Y.J."/>
            <person name="Jeffries C.D."/>
            <person name="Detter J.C."/>
            <person name="Han C."/>
            <person name="Rohde M."/>
            <person name="Brambilla E."/>
            <person name="Goker M."/>
            <person name="Woyke T."/>
            <person name="Bristow J."/>
            <person name="Eisen J.A."/>
            <person name="Markowitz V."/>
            <person name="Hugenholtz P."/>
            <person name="Kyrpides N.C."/>
            <person name="Klenk H.P."/>
            <person name="Land M."/>
        </authorList>
    </citation>
    <scope>NUCLEOTIDE SEQUENCE [LARGE SCALE GENOMIC DNA]</scope>
    <source>
        <strain evidence="2">ATCC 33931 / DSM 2075 / LMG 7858 / VKM B-1802 / 2st14</strain>
    </source>
</reference>
<dbReference type="STRING" id="644282.Deba_2505"/>
<sequence>MQNKKANSEFTLEELEQIFGTADPKILFYRDYCHDMKEDDGGGDKGPER</sequence>
<gene>
    <name evidence="1" type="ordered locus">Deba_2505</name>
</gene>
<accession>E1QJX2</accession>